<dbReference type="GO" id="GO:0006950">
    <property type="term" value="P:response to stress"/>
    <property type="evidence" value="ECO:0007669"/>
    <property type="project" value="TreeGrafter"/>
</dbReference>
<dbReference type="PANTHER" id="PTHR33164">
    <property type="entry name" value="TRANSCRIPTIONAL REGULATOR, MARR FAMILY"/>
    <property type="match status" value="1"/>
</dbReference>
<protein>
    <submittedName>
        <fullName evidence="2">MarR family transcriptional regulator</fullName>
    </submittedName>
</protein>
<dbReference type="InterPro" id="IPR039422">
    <property type="entry name" value="MarR/SlyA-like"/>
</dbReference>
<keyword evidence="3" id="KW-1185">Reference proteome</keyword>
<dbReference type="InterPro" id="IPR036390">
    <property type="entry name" value="WH_DNA-bd_sf"/>
</dbReference>
<comment type="caution">
    <text evidence="2">The sequence shown here is derived from an EMBL/GenBank/DDBJ whole genome shotgun (WGS) entry which is preliminary data.</text>
</comment>
<dbReference type="InterPro" id="IPR000835">
    <property type="entry name" value="HTH_MarR-typ"/>
</dbReference>
<dbReference type="GO" id="GO:0003700">
    <property type="term" value="F:DNA-binding transcription factor activity"/>
    <property type="evidence" value="ECO:0007669"/>
    <property type="project" value="InterPro"/>
</dbReference>
<name>A0A3M0I5Q1_9ACTN</name>
<dbReference type="Pfam" id="PF01047">
    <property type="entry name" value="MarR"/>
    <property type="match status" value="1"/>
</dbReference>
<dbReference type="SUPFAM" id="SSF46785">
    <property type="entry name" value="Winged helix' DNA-binding domain"/>
    <property type="match status" value="1"/>
</dbReference>
<accession>A0A3M0I5Q1</accession>
<evidence type="ECO:0000259" key="1">
    <source>
        <dbReference type="PROSITE" id="PS50995"/>
    </source>
</evidence>
<dbReference type="Proteomes" id="UP000270471">
    <property type="component" value="Unassembled WGS sequence"/>
</dbReference>
<proteinExistence type="predicted"/>
<organism evidence="2 3">
    <name type="scientific">Streptomyces shenzhenensis</name>
    <dbReference type="NCBI Taxonomy" id="943815"/>
    <lineage>
        <taxon>Bacteria</taxon>
        <taxon>Bacillati</taxon>
        <taxon>Actinomycetota</taxon>
        <taxon>Actinomycetes</taxon>
        <taxon>Kitasatosporales</taxon>
        <taxon>Streptomycetaceae</taxon>
        <taxon>Streptomyces</taxon>
    </lineage>
</organism>
<dbReference type="AlphaFoldDB" id="A0A3M0I5Q1"/>
<gene>
    <name evidence="2" type="ORF">CTZ28_21420</name>
</gene>
<evidence type="ECO:0000313" key="2">
    <source>
        <dbReference type="EMBL" id="RMB84064.1"/>
    </source>
</evidence>
<dbReference type="SMART" id="SM00347">
    <property type="entry name" value="HTH_MARR"/>
    <property type="match status" value="1"/>
</dbReference>
<dbReference type="PANTHER" id="PTHR33164:SF99">
    <property type="entry name" value="MARR FAMILY REGULATORY PROTEIN"/>
    <property type="match status" value="1"/>
</dbReference>
<dbReference type="InterPro" id="IPR036388">
    <property type="entry name" value="WH-like_DNA-bd_sf"/>
</dbReference>
<dbReference type="EMBL" id="PENI01000013">
    <property type="protein sequence ID" value="RMB84064.1"/>
    <property type="molecule type" value="Genomic_DNA"/>
</dbReference>
<dbReference type="OrthoDB" id="4807076at2"/>
<reference evidence="2 3" key="1">
    <citation type="submission" date="2017-11" db="EMBL/GenBank/DDBJ databases">
        <title>Draft genome of actinobacteria isolated from guarana (Paullinia cupana (Mart.) Ducke.</title>
        <authorList>
            <person name="Siqueira K.A."/>
            <person name="Liotti R.G."/>
            <person name="Mendes T.A.O."/>
            <person name="Soares M.A."/>
        </authorList>
    </citation>
    <scope>NUCLEOTIDE SEQUENCE [LARGE SCALE GENOMIC DNA]</scope>
    <source>
        <strain evidence="2 3">193</strain>
    </source>
</reference>
<dbReference type="RefSeq" id="WP_121891290.1">
    <property type="nucleotide sequence ID" value="NZ_JBEXWZ010000052.1"/>
</dbReference>
<feature type="domain" description="HTH marR-type" evidence="1">
    <location>
        <begin position="11"/>
        <end position="146"/>
    </location>
</feature>
<dbReference type="Gene3D" id="1.10.10.10">
    <property type="entry name" value="Winged helix-like DNA-binding domain superfamily/Winged helix DNA-binding domain"/>
    <property type="match status" value="1"/>
</dbReference>
<evidence type="ECO:0000313" key="3">
    <source>
        <dbReference type="Proteomes" id="UP000270471"/>
    </source>
</evidence>
<sequence length="158" mass="17122">MAHAPRDQQAREDLTYALVDRVLALSGATFGAVNRALRELELTEPLANLLWHISPVAAAPTMGELAGKLYCDPSTVTFLIGKLEKAGLVARQPGARDKRSREVHLTDAGRAARGRLVELVTEHTPLINLSTAEREQFLALASKALPLESDSEPPECFA</sequence>
<dbReference type="PROSITE" id="PS50995">
    <property type="entry name" value="HTH_MARR_2"/>
    <property type="match status" value="1"/>
</dbReference>